<gene>
    <name evidence="1" type="ORF">UFOVP180_4</name>
</gene>
<proteinExistence type="predicted"/>
<reference evidence="1" key="1">
    <citation type="submission" date="2020-05" db="EMBL/GenBank/DDBJ databases">
        <authorList>
            <person name="Chiriac C."/>
            <person name="Salcher M."/>
            <person name="Ghai R."/>
            <person name="Kavagutti S V."/>
        </authorList>
    </citation>
    <scope>NUCLEOTIDE SEQUENCE</scope>
</reference>
<name>A0A6J7WD93_9CAUD</name>
<sequence length="88" mass="10231">MRPDLDPLVLDTKIQGKINAVHRNAFAEKFPGQCEHILRLITERLHAGLDKREGVDLANVDTWRLMPSEMRELAEAMYYINEIRNTLK</sequence>
<protein>
    <submittedName>
        <fullName evidence="1">Uncharacterized protein</fullName>
    </submittedName>
</protein>
<organism evidence="1">
    <name type="scientific">uncultured Caudovirales phage</name>
    <dbReference type="NCBI Taxonomy" id="2100421"/>
    <lineage>
        <taxon>Viruses</taxon>
        <taxon>Duplodnaviria</taxon>
        <taxon>Heunggongvirae</taxon>
        <taxon>Uroviricota</taxon>
        <taxon>Caudoviricetes</taxon>
        <taxon>Peduoviridae</taxon>
        <taxon>Maltschvirus</taxon>
        <taxon>Maltschvirus maltsch</taxon>
    </lineage>
</organism>
<accession>A0A6J7WD93</accession>
<evidence type="ECO:0000313" key="1">
    <source>
        <dbReference type="EMBL" id="CAB5206976.1"/>
    </source>
</evidence>
<dbReference type="EMBL" id="LR798227">
    <property type="protein sequence ID" value="CAB5206976.1"/>
    <property type="molecule type" value="Genomic_DNA"/>
</dbReference>